<dbReference type="GO" id="GO:0004531">
    <property type="term" value="F:deoxyribonuclease II activity"/>
    <property type="evidence" value="ECO:0007669"/>
    <property type="project" value="InterPro"/>
</dbReference>
<dbReference type="CDD" id="cd09121">
    <property type="entry name" value="PLDc_DNaseII_2"/>
    <property type="match status" value="1"/>
</dbReference>
<name>A0A2A2LDS0_9BILA</name>
<dbReference type="InterPro" id="IPR004947">
    <property type="entry name" value="DNase_II"/>
</dbReference>
<protein>
    <submittedName>
        <fullName evidence="3">Uncharacterized protein</fullName>
    </submittedName>
</protein>
<organism evidence="3 4">
    <name type="scientific">Diploscapter pachys</name>
    <dbReference type="NCBI Taxonomy" id="2018661"/>
    <lineage>
        <taxon>Eukaryota</taxon>
        <taxon>Metazoa</taxon>
        <taxon>Ecdysozoa</taxon>
        <taxon>Nematoda</taxon>
        <taxon>Chromadorea</taxon>
        <taxon>Rhabditida</taxon>
        <taxon>Rhabditina</taxon>
        <taxon>Rhabditomorpha</taxon>
        <taxon>Rhabditoidea</taxon>
        <taxon>Rhabditidae</taxon>
        <taxon>Diploscapter</taxon>
    </lineage>
</organism>
<dbReference type="EMBL" id="LIAE01006873">
    <property type="protein sequence ID" value="PAV84300.1"/>
    <property type="molecule type" value="Genomic_DNA"/>
</dbReference>
<dbReference type="PANTHER" id="PTHR10858:SF31">
    <property type="entry name" value="DEOXYRIBONUCLEASE-2"/>
    <property type="match status" value="1"/>
</dbReference>
<dbReference type="STRING" id="2018661.A0A2A2LDS0"/>
<proteinExistence type="inferred from homology"/>
<evidence type="ECO:0000256" key="1">
    <source>
        <dbReference type="ARBA" id="ARBA00007527"/>
    </source>
</evidence>
<evidence type="ECO:0000313" key="4">
    <source>
        <dbReference type="Proteomes" id="UP000218231"/>
    </source>
</evidence>
<accession>A0A2A2LDS0</accession>
<dbReference type="AlphaFoldDB" id="A0A2A2LDS0"/>
<comment type="caution">
    <text evidence="3">The sequence shown here is derived from an EMBL/GenBank/DDBJ whole genome shotgun (WGS) entry which is preliminary data.</text>
</comment>
<sequence length="348" mass="38718">MDQSGNPVDWFAVYKMPIVKDNSIPGVADGIGWYYLDVNKKDSLQPSAKTLDDKDQAIAYTLQQYYDKQSDTTIFHAMYNDEPYGTVSVSGDTNNLFYELFSNRINPKFRPSESDFGHTKGTLFFDKTSGIWLVHSVPKFPPPDGYAYPTSGHDYGQTMLCMTFKYSELSKIGTQLYFNRPNIYSSFLPTDMASGNPDLAKAIAGQYATGQPSSSIIDLTTSAGTTFKSFAKSKDFNADLYDGIVAPTLKTDMLVESWRRGSAIPLACNETYHANDALSIKVGSTQEFSYTKDHSKMARSTDITKPFLCIGDINRMTSQYVRGGGTLCTNSNFLWQAFNVIMTENTCS</sequence>
<gene>
    <name evidence="3" type="ORF">WR25_16875</name>
</gene>
<dbReference type="Pfam" id="PF03265">
    <property type="entry name" value="DNase_II"/>
    <property type="match status" value="1"/>
</dbReference>
<dbReference type="PANTHER" id="PTHR10858">
    <property type="entry name" value="DEOXYRIBONUCLEASE II"/>
    <property type="match status" value="1"/>
</dbReference>
<keyword evidence="2" id="KW-0378">Hydrolase</keyword>
<reference evidence="3 4" key="1">
    <citation type="journal article" date="2017" name="Curr. Biol.">
        <title>Genome architecture and evolution of a unichromosomal asexual nematode.</title>
        <authorList>
            <person name="Fradin H."/>
            <person name="Zegar C."/>
            <person name="Gutwein M."/>
            <person name="Lucas J."/>
            <person name="Kovtun M."/>
            <person name="Corcoran D."/>
            <person name="Baugh L.R."/>
            <person name="Kiontke K."/>
            <person name="Gunsalus K."/>
            <person name="Fitch D.H."/>
            <person name="Piano F."/>
        </authorList>
    </citation>
    <scope>NUCLEOTIDE SEQUENCE [LARGE SCALE GENOMIC DNA]</scope>
    <source>
        <strain evidence="3">PF1309</strain>
    </source>
</reference>
<evidence type="ECO:0000256" key="2">
    <source>
        <dbReference type="ARBA" id="ARBA00022801"/>
    </source>
</evidence>
<dbReference type="CDD" id="cd09120">
    <property type="entry name" value="PLDc_DNaseII_1"/>
    <property type="match status" value="1"/>
</dbReference>
<dbReference type="Proteomes" id="UP000218231">
    <property type="component" value="Unassembled WGS sequence"/>
</dbReference>
<evidence type="ECO:0000313" key="3">
    <source>
        <dbReference type="EMBL" id="PAV84300.1"/>
    </source>
</evidence>
<dbReference type="OrthoDB" id="10261598at2759"/>
<dbReference type="GO" id="GO:0006309">
    <property type="term" value="P:apoptotic DNA fragmentation"/>
    <property type="evidence" value="ECO:0007669"/>
    <property type="project" value="TreeGrafter"/>
</dbReference>
<keyword evidence="4" id="KW-1185">Reference proteome</keyword>
<comment type="similarity">
    <text evidence="1">Belongs to the DNase II family.</text>
</comment>